<name>A0A6J4ILL9_9ACTN</name>
<feature type="compositionally biased region" description="Basic residues" evidence="1">
    <location>
        <begin position="21"/>
        <end position="34"/>
    </location>
</feature>
<dbReference type="EMBL" id="CADCTP010000192">
    <property type="protein sequence ID" value="CAA9255141.1"/>
    <property type="molecule type" value="Genomic_DNA"/>
</dbReference>
<protein>
    <submittedName>
        <fullName evidence="2">Uncharacterized protein</fullName>
    </submittedName>
</protein>
<feature type="non-terminal residue" evidence="2">
    <location>
        <position position="1"/>
    </location>
</feature>
<organism evidence="2">
    <name type="scientific">uncultured Mycobacteriales bacterium</name>
    <dbReference type="NCBI Taxonomy" id="581187"/>
    <lineage>
        <taxon>Bacteria</taxon>
        <taxon>Bacillati</taxon>
        <taxon>Actinomycetota</taxon>
        <taxon>Actinomycetes</taxon>
        <taxon>Mycobacteriales</taxon>
        <taxon>environmental samples</taxon>
    </lineage>
</organism>
<dbReference type="AlphaFoldDB" id="A0A6J4ILL9"/>
<feature type="compositionally biased region" description="Basic and acidic residues" evidence="1">
    <location>
        <begin position="1"/>
        <end position="13"/>
    </location>
</feature>
<evidence type="ECO:0000256" key="1">
    <source>
        <dbReference type="SAM" id="MobiDB-lite"/>
    </source>
</evidence>
<feature type="compositionally biased region" description="Basic residues" evidence="1">
    <location>
        <begin position="51"/>
        <end position="69"/>
    </location>
</feature>
<gene>
    <name evidence="2" type="ORF">AVDCRST_MAG41-2134</name>
</gene>
<sequence>DRDLGGPDHRLHAEGVQPRHPGGHGHLLRRRRLARGPAVPGAVEGADRHQGPRARLLRRPHPGRHRRPDRSRECWSL</sequence>
<reference evidence="2" key="1">
    <citation type="submission" date="2020-02" db="EMBL/GenBank/DDBJ databases">
        <authorList>
            <person name="Meier V. D."/>
        </authorList>
    </citation>
    <scope>NUCLEOTIDE SEQUENCE</scope>
    <source>
        <strain evidence="2">AVDCRST_MAG41</strain>
    </source>
</reference>
<proteinExistence type="predicted"/>
<feature type="region of interest" description="Disordered" evidence="1">
    <location>
        <begin position="1"/>
        <end position="77"/>
    </location>
</feature>
<evidence type="ECO:0000313" key="2">
    <source>
        <dbReference type="EMBL" id="CAA9255141.1"/>
    </source>
</evidence>
<accession>A0A6J4ILL9</accession>
<feature type="non-terminal residue" evidence="2">
    <location>
        <position position="77"/>
    </location>
</feature>